<keyword evidence="2" id="KW-0732">Signal</keyword>
<protein>
    <submittedName>
        <fullName evidence="4">DUF4124 domain-containing protein</fullName>
    </submittedName>
</protein>
<proteinExistence type="predicted"/>
<evidence type="ECO:0000256" key="2">
    <source>
        <dbReference type="SAM" id="SignalP"/>
    </source>
</evidence>
<evidence type="ECO:0000313" key="4">
    <source>
        <dbReference type="EMBL" id="QSI76294.1"/>
    </source>
</evidence>
<feature type="compositionally biased region" description="Basic and acidic residues" evidence="1">
    <location>
        <begin position="84"/>
        <end position="126"/>
    </location>
</feature>
<feature type="region of interest" description="Disordered" evidence="1">
    <location>
        <begin position="52"/>
        <end position="126"/>
    </location>
</feature>
<dbReference type="RefSeq" id="WP_206254012.1">
    <property type="nucleotide sequence ID" value="NZ_CP071060.1"/>
</dbReference>
<dbReference type="Pfam" id="PF13511">
    <property type="entry name" value="DUF4124"/>
    <property type="match status" value="1"/>
</dbReference>
<evidence type="ECO:0000313" key="5">
    <source>
        <dbReference type="Proteomes" id="UP000663570"/>
    </source>
</evidence>
<feature type="signal peptide" evidence="2">
    <location>
        <begin position="1"/>
        <end position="21"/>
    </location>
</feature>
<evidence type="ECO:0000256" key="1">
    <source>
        <dbReference type="SAM" id="MobiDB-lite"/>
    </source>
</evidence>
<accession>A0ABX7M6H1</accession>
<evidence type="ECO:0000259" key="3">
    <source>
        <dbReference type="Pfam" id="PF13511"/>
    </source>
</evidence>
<feature type="chain" id="PRO_5047467043" evidence="2">
    <location>
        <begin position="22"/>
        <end position="158"/>
    </location>
</feature>
<gene>
    <name evidence="4" type="ORF">JY500_17765</name>
</gene>
<keyword evidence="5" id="KW-1185">Reference proteome</keyword>
<sequence length="158" mass="17188">MSTIRCLAAVAALLSSLPAHADIFKCVDPVSGKITYTNTKIGEKGCTLLSRDQNVSSVPGPSAKKPAASASPAEFPKVDASTQRSRDGDRRKILETELATEERALESAKKELAEQEGARSGAEKNFAKVQERLKPFQDQVELHERNIEAIRAEIAKLR</sequence>
<reference evidence="4 5" key="1">
    <citation type="submission" date="2021-02" db="EMBL/GenBank/DDBJ databases">
        <title>Niveibacterium changnyeongensis HC41.</title>
        <authorList>
            <person name="Kang M."/>
        </authorList>
    </citation>
    <scope>NUCLEOTIDE SEQUENCE [LARGE SCALE GENOMIC DNA]</scope>
    <source>
        <strain evidence="4 5">HC41</strain>
    </source>
</reference>
<name>A0ABX7M6H1_9RHOO</name>
<dbReference type="Proteomes" id="UP000663570">
    <property type="component" value="Chromosome"/>
</dbReference>
<dbReference type="InterPro" id="IPR025392">
    <property type="entry name" value="DUF4124"/>
</dbReference>
<organism evidence="4 5">
    <name type="scientific">Niveibacterium microcysteis</name>
    <dbReference type="NCBI Taxonomy" id="2811415"/>
    <lineage>
        <taxon>Bacteria</taxon>
        <taxon>Pseudomonadati</taxon>
        <taxon>Pseudomonadota</taxon>
        <taxon>Betaproteobacteria</taxon>
        <taxon>Rhodocyclales</taxon>
        <taxon>Rhodocyclaceae</taxon>
        <taxon>Niveibacterium</taxon>
    </lineage>
</organism>
<feature type="domain" description="DUF4124" evidence="3">
    <location>
        <begin position="11"/>
        <end position="70"/>
    </location>
</feature>
<feature type="compositionally biased region" description="Low complexity" evidence="1">
    <location>
        <begin position="56"/>
        <end position="75"/>
    </location>
</feature>
<dbReference type="EMBL" id="CP071060">
    <property type="protein sequence ID" value="QSI76294.1"/>
    <property type="molecule type" value="Genomic_DNA"/>
</dbReference>